<keyword evidence="2 4" id="KW-0808">Transferase</keyword>
<reference evidence="4" key="1">
    <citation type="submission" date="2013-08" db="EMBL/GenBank/DDBJ databases">
        <authorList>
            <person name="Mendez C."/>
            <person name="Richter M."/>
            <person name="Ferrer M."/>
            <person name="Sanchez J."/>
        </authorList>
    </citation>
    <scope>NUCLEOTIDE SEQUENCE</scope>
</reference>
<dbReference type="Gene3D" id="3.40.50.2000">
    <property type="entry name" value="Glycogen Phosphorylase B"/>
    <property type="match status" value="1"/>
</dbReference>
<sequence length="67" mass="6928">MRLAFVTTELAPWIKVGGLADVSASLTKALSALGHTVQVLIPVTGPDCPPRLAGTVEHSGSLEQATF</sequence>
<dbReference type="GO" id="GO:0016757">
    <property type="term" value="F:glycosyltransferase activity"/>
    <property type="evidence" value="ECO:0007669"/>
    <property type="project" value="UniProtKB-KW"/>
</dbReference>
<dbReference type="EC" id="2.4.1.-" evidence="4"/>
<dbReference type="EMBL" id="AUZZ01002629">
    <property type="protein sequence ID" value="EQD59520.1"/>
    <property type="molecule type" value="Genomic_DNA"/>
</dbReference>
<dbReference type="SUPFAM" id="SSF53756">
    <property type="entry name" value="UDP-Glycosyltransferase/glycogen phosphorylase"/>
    <property type="match status" value="1"/>
</dbReference>
<evidence type="ECO:0000313" key="4">
    <source>
        <dbReference type="EMBL" id="EQD59520.1"/>
    </source>
</evidence>
<dbReference type="Pfam" id="PF08323">
    <property type="entry name" value="Glyco_transf_5"/>
    <property type="match status" value="1"/>
</dbReference>
<comment type="caution">
    <text evidence="4">The sequence shown here is derived from an EMBL/GenBank/DDBJ whole genome shotgun (WGS) entry which is preliminary data.</text>
</comment>
<evidence type="ECO:0000256" key="2">
    <source>
        <dbReference type="ARBA" id="ARBA00022679"/>
    </source>
</evidence>
<feature type="non-terminal residue" evidence="4">
    <location>
        <position position="67"/>
    </location>
</feature>
<proteinExistence type="predicted"/>
<dbReference type="AlphaFoldDB" id="T1C038"/>
<name>T1C038_9ZZZZ</name>
<dbReference type="InterPro" id="IPR013534">
    <property type="entry name" value="Starch_synth_cat_dom"/>
</dbReference>
<accession>T1C038</accession>
<evidence type="ECO:0000256" key="1">
    <source>
        <dbReference type="ARBA" id="ARBA00022676"/>
    </source>
</evidence>
<evidence type="ECO:0000259" key="3">
    <source>
        <dbReference type="Pfam" id="PF08323"/>
    </source>
</evidence>
<organism evidence="4">
    <name type="scientific">mine drainage metagenome</name>
    <dbReference type="NCBI Taxonomy" id="410659"/>
    <lineage>
        <taxon>unclassified sequences</taxon>
        <taxon>metagenomes</taxon>
        <taxon>ecological metagenomes</taxon>
    </lineage>
</organism>
<protein>
    <submittedName>
        <fullName evidence="4">Starch synthase catalytic region domain protein</fullName>
        <ecNumber evidence="4">2.4.1.-</ecNumber>
    </submittedName>
</protein>
<feature type="domain" description="Starch synthase catalytic" evidence="3">
    <location>
        <begin position="3"/>
        <end position="47"/>
    </location>
</feature>
<gene>
    <name evidence="4" type="ORF">B2A_03944</name>
</gene>
<reference evidence="4" key="2">
    <citation type="journal article" date="2014" name="ISME J.">
        <title>Microbial stratification in low pH oxic and suboxic macroscopic growths along an acid mine drainage.</title>
        <authorList>
            <person name="Mendez-Garcia C."/>
            <person name="Mesa V."/>
            <person name="Sprenger R.R."/>
            <person name="Richter M."/>
            <person name="Diez M.S."/>
            <person name="Solano J."/>
            <person name="Bargiela R."/>
            <person name="Golyshina O.V."/>
            <person name="Manteca A."/>
            <person name="Ramos J.L."/>
            <person name="Gallego J.R."/>
            <person name="Llorente I."/>
            <person name="Martins Dos Santos V.A."/>
            <person name="Jensen O.N."/>
            <person name="Pelaez A.I."/>
            <person name="Sanchez J."/>
            <person name="Ferrer M."/>
        </authorList>
    </citation>
    <scope>NUCLEOTIDE SEQUENCE</scope>
</reference>
<keyword evidence="1 4" id="KW-0328">Glycosyltransferase</keyword>